<dbReference type="InterPro" id="IPR051159">
    <property type="entry name" value="Hexapeptide_acetyltransf"/>
</dbReference>
<evidence type="ECO:0000256" key="1">
    <source>
        <dbReference type="ARBA" id="ARBA00022679"/>
    </source>
</evidence>
<evidence type="ECO:0000256" key="3">
    <source>
        <dbReference type="ARBA" id="ARBA00023315"/>
    </source>
</evidence>
<gene>
    <name evidence="4" type="ORF">HW347_18170</name>
</gene>
<reference evidence="5" key="2">
    <citation type="submission" date="2023-07" db="EMBL/GenBank/DDBJ databases">
        <title>Zobellia barbeyronii sp. nov., a new marine flavobacterium, isolated from green and red algae.</title>
        <authorList>
            <person name="Nedashkovskaya O.I."/>
            <person name="Otstavnykh N."/>
            <person name="Zhukova N."/>
            <person name="Guzev K."/>
            <person name="Chausova V."/>
            <person name="Tekutyeva L."/>
            <person name="Mikhailov V."/>
            <person name="Isaeva M."/>
        </authorList>
    </citation>
    <scope>NUCLEOTIDE SEQUENCE [LARGE SCALE GENOMIC DNA]</scope>
    <source>
        <strain evidence="5">KMM 6746</strain>
    </source>
</reference>
<comment type="caution">
    <text evidence="4">The sequence shown here is derived from an EMBL/GenBank/DDBJ whole genome shotgun (WGS) entry which is preliminary data.</text>
</comment>
<dbReference type="SUPFAM" id="SSF51161">
    <property type="entry name" value="Trimeric LpxA-like enzymes"/>
    <property type="match status" value="1"/>
</dbReference>
<dbReference type="EMBL" id="JACATN010000006">
    <property type="protein sequence ID" value="MBT2163203.1"/>
    <property type="molecule type" value="Genomic_DNA"/>
</dbReference>
<keyword evidence="2" id="KW-0677">Repeat</keyword>
<evidence type="ECO:0000256" key="2">
    <source>
        <dbReference type="ARBA" id="ARBA00022737"/>
    </source>
</evidence>
<proteinExistence type="predicted"/>
<dbReference type="InterPro" id="IPR018357">
    <property type="entry name" value="Hexapep_transf_CS"/>
</dbReference>
<sequence>MTGVEYGRYKGMTIGENCRLYTRNLGSEPWLVEVANKVTVAPGVQFITHDGSTWLFEDGNGRRQLFRRISIGSNVFIGMNSIIMPGVKIEDCVIVAAGSVIVKSIPKGVIVGGNPAKIIGSYKDYEKKVLSEYISNSEIDFSLNYRARTENSTDSSYKDYLKH</sequence>
<keyword evidence="1" id="KW-0808">Transferase</keyword>
<dbReference type="GO" id="GO:0016746">
    <property type="term" value="F:acyltransferase activity"/>
    <property type="evidence" value="ECO:0007669"/>
    <property type="project" value="UniProtKB-KW"/>
</dbReference>
<keyword evidence="5" id="KW-1185">Reference proteome</keyword>
<name>A0ABS5WIH4_9FLAO</name>
<organism evidence="4 5">
    <name type="scientific">Zobellia barbeyronii</name>
    <dbReference type="NCBI Taxonomy" id="2748009"/>
    <lineage>
        <taxon>Bacteria</taxon>
        <taxon>Pseudomonadati</taxon>
        <taxon>Bacteroidota</taxon>
        <taxon>Flavobacteriia</taxon>
        <taxon>Flavobacteriales</taxon>
        <taxon>Flavobacteriaceae</taxon>
        <taxon>Zobellia</taxon>
    </lineage>
</organism>
<reference evidence="4 5" key="1">
    <citation type="submission" date="2020-06" db="EMBL/GenBank/DDBJ databases">
        <authorList>
            <person name="Isaeva M.P."/>
            <person name="Chernysheva N.Y."/>
        </authorList>
    </citation>
    <scope>NUCLEOTIDE SEQUENCE [LARGE SCALE GENOMIC DNA]</scope>
    <source>
        <strain evidence="4 5">KMM 6746</strain>
    </source>
</reference>
<dbReference type="Proteomes" id="UP000740413">
    <property type="component" value="Unassembled WGS sequence"/>
</dbReference>
<dbReference type="PANTHER" id="PTHR23416">
    <property type="entry name" value="SIALIC ACID SYNTHASE-RELATED"/>
    <property type="match status" value="1"/>
</dbReference>
<evidence type="ECO:0000313" key="5">
    <source>
        <dbReference type="Proteomes" id="UP000740413"/>
    </source>
</evidence>
<evidence type="ECO:0000313" key="4">
    <source>
        <dbReference type="EMBL" id="MBT2163203.1"/>
    </source>
</evidence>
<dbReference type="InterPro" id="IPR001451">
    <property type="entry name" value="Hexapep"/>
</dbReference>
<keyword evidence="3 4" id="KW-0012">Acyltransferase</keyword>
<dbReference type="InterPro" id="IPR011004">
    <property type="entry name" value="Trimer_LpxA-like_sf"/>
</dbReference>
<dbReference type="PROSITE" id="PS00101">
    <property type="entry name" value="HEXAPEP_TRANSFERASES"/>
    <property type="match status" value="1"/>
</dbReference>
<dbReference type="Pfam" id="PF00132">
    <property type="entry name" value="Hexapep"/>
    <property type="match status" value="1"/>
</dbReference>
<dbReference type="CDD" id="cd04647">
    <property type="entry name" value="LbH_MAT_like"/>
    <property type="match status" value="1"/>
</dbReference>
<dbReference type="Gene3D" id="2.160.10.10">
    <property type="entry name" value="Hexapeptide repeat proteins"/>
    <property type="match status" value="1"/>
</dbReference>
<accession>A0ABS5WIH4</accession>
<protein>
    <submittedName>
        <fullName evidence="4">Acyltransferase</fullName>
    </submittedName>
</protein>